<feature type="transmembrane region" description="Helical" evidence="5">
    <location>
        <begin position="156"/>
        <end position="176"/>
    </location>
</feature>
<feature type="domain" description="Cytochrome b5 heme-binding" evidence="6">
    <location>
        <begin position="76"/>
        <end position="129"/>
    </location>
</feature>
<gene>
    <name evidence="7" type="ORF">ONE63_007458</name>
</gene>
<reference evidence="7" key="1">
    <citation type="submission" date="2022-12" db="EMBL/GenBank/DDBJ databases">
        <title>Chromosome-level genome assembly of the bean flower thrips Megalurothrips usitatus.</title>
        <authorList>
            <person name="Ma L."/>
            <person name="Liu Q."/>
            <person name="Li H."/>
            <person name="Cai W."/>
        </authorList>
    </citation>
    <scope>NUCLEOTIDE SEQUENCE</scope>
    <source>
        <strain evidence="7">Cailab_2022a</strain>
    </source>
</reference>
<keyword evidence="3 5" id="KW-0408">Iron</keyword>
<keyword evidence="2 5" id="KW-0479">Metal-binding</keyword>
<dbReference type="Proteomes" id="UP001075354">
    <property type="component" value="Chromosome 5"/>
</dbReference>
<dbReference type="InterPro" id="IPR050668">
    <property type="entry name" value="Cytochrome_b5"/>
</dbReference>
<dbReference type="AlphaFoldDB" id="A0AAV7XRD1"/>
<proteinExistence type="inferred from homology"/>
<keyword evidence="5" id="KW-0472">Membrane</keyword>
<sequence length="179" mass="19973">MGLGEYTREEVARHNRMGDVWFIIHKYVYNVTEFIYEHPGGQEAHLRVAGKDASRCFDEVGHSDEAEMLMKKFRIGVVVEGSAASLQHPGGEEVLLEQAGKDATEPFEDVGHSSDARELMAKYKVGELVESERKKVKEPVAKDWNAESGSEDSSSWTSWLIPVTLGIIATIVYRFLTAA</sequence>
<evidence type="ECO:0000313" key="8">
    <source>
        <dbReference type="Proteomes" id="UP001075354"/>
    </source>
</evidence>
<dbReference type="Pfam" id="PF00173">
    <property type="entry name" value="Cyt-b5"/>
    <property type="match status" value="2"/>
</dbReference>
<dbReference type="EMBL" id="JAPTSV010000005">
    <property type="protein sequence ID" value="KAJ1527485.1"/>
    <property type="molecule type" value="Genomic_DNA"/>
</dbReference>
<dbReference type="PANTHER" id="PTHR19359:SF14">
    <property type="entry name" value="CYTOCHROME B5 A"/>
    <property type="match status" value="1"/>
</dbReference>
<dbReference type="SMART" id="SM01117">
    <property type="entry name" value="Cyt-b5"/>
    <property type="match status" value="2"/>
</dbReference>
<comment type="similarity">
    <text evidence="4 5">Belongs to the cytochrome b5 family.</text>
</comment>
<evidence type="ECO:0000256" key="3">
    <source>
        <dbReference type="ARBA" id="ARBA00023004"/>
    </source>
</evidence>
<dbReference type="SUPFAM" id="SSF55856">
    <property type="entry name" value="Cytochrome b5-like heme/steroid binding domain"/>
    <property type="match status" value="2"/>
</dbReference>
<evidence type="ECO:0000256" key="2">
    <source>
        <dbReference type="ARBA" id="ARBA00022723"/>
    </source>
</evidence>
<dbReference type="GO" id="GO:0020037">
    <property type="term" value="F:heme binding"/>
    <property type="evidence" value="ECO:0007669"/>
    <property type="project" value="UniProtKB-UniRule"/>
</dbReference>
<name>A0AAV7XRD1_9NEOP</name>
<keyword evidence="5" id="KW-1133">Transmembrane helix</keyword>
<dbReference type="PROSITE" id="PS50255">
    <property type="entry name" value="CYTOCHROME_B5_2"/>
    <property type="match status" value="2"/>
</dbReference>
<keyword evidence="5" id="KW-0812">Transmembrane</keyword>
<dbReference type="InterPro" id="IPR018506">
    <property type="entry name" value="Cyt_B5_heme-BS"/>
</dbReference>
<keyword evidence="8" id="KW-1185">Reference proteome</keyword>
<dbReference type="GO" id="GO:0046872">
    <property type="term" value="F:metal ion binding"/>
    <property type="evidence" value="ECO:0007669"/>
    <property type="project" value="UniProtKB-UniRule"/>
</dbReference>
<evidence type="ECO:0000256" key="1">
    <source>
        <dbReference type="ARBA" id="ARBA00022617"/>
    </source>
</evidence>
<evidence type="ECO:0000256" key="5">
    <source>
        <dbReference type="RuleBase" id="RU362121"/>
    </source>
</evidence>
<evidence type="ECO:0000313" key="7">
    <source>
        <dbReference type="EMBL" id="KAJ1527485.1"/>
    </source>
</evidence>
<keyword evidence="1 5" id="KW-0349">Heme</keyword>
<dbReference type="PROSITE" id="PS00191">
    <property type="entry name" value="CYTOCHROME_B5_1"/>
    <property type="match status" value="1"/>
</dbReference>
<dbReference type="Gene3D" id="3.10.120.10">
    <property type="entry name" value="Cytochrome b5-like heme/steroid binding domain"/>
    <property type="match status" value="2"/>
</dbReference>
<dbReference type="PANTHER" id="PTHR19359">
    <property type="entry name" value="CYTOCHROME B5"/>
    <property type="match status" value="1"/>
</dbReference>
<accession>A0AAV7XRD1</accession>
<feature type="domain" description="Cytochrome b5 heme-binding" evidence="6">
    <location>
        <begin position="3"/>
        <end position="79"/>
    </location>
</feature>
<protein>
    <recommendedName>
        <fullName evidence="6">Cytochrome b5 heme-binding domain-containing protein</fullName>
    </recommendedName>
</protein>
<dbReference type="PRINTS" id="PR00363">
    <property type="entry name" value="CYTOCHROMEB5"/>
</dbReference>
<evidence type="ECO:0000256" key="4">
    <source>
        <dbReference type="ARBA" id="ARBA00038168"/>
    </source>
</evidence>
<organism evidence="7 8">
    <name type="scientific">Megalurothrips usitatus</name>
    <name type="common">bean blossom thrips</name>
    <dbReference type="NCBI Taxonomy" id="439358"/>
    <lineage>
        <taxon>Eukaryota</taxon>
        <taxon>Metazoa</taxon>
        <taxon>Ecdysozoa</taxon>
        <taxon>Arthropoda</taxon>
        <taxon>Hexapoda</taxon>
        <taxon>Insecta</taxon>
        <taxon>Pterygota</taxon>
        <taxon>Neoptera</taxon>
        <taxon>Paraneoptera</taxon>
        <taxon>Thysanoptera</taxon>
        <taxon>Terebrantia</taxon>
        <taxon>Thripoidea</taxon>
        <taxon>Thripidae</taxon>
        <taxon>Megalurothrips</taxon>
    </lineage>
</organism>
<evidence type="ECO:0000259" key="6">
    <source>
        <dbReference type="PROSITE" id="PS50255"/>
    </source>
</evidence>
<dbReference type="GO" id="GO:0016020">
    <property type="term" value="C:membrane"/>
    <property type="evidence" value="ECO:0007669"/>
    <property type="project" value="TreeGrafter"/>
</dbReference>
<dbReference type="InterPro" id="IPR036400">
    <property type="entry name" value="Cyt_B5-like_heme/steroid_sf"/>
</dbReference>
<comment type="caution">
    <text evidence="7">The sequence shown here is derived from an EMBL/GenBank/DDBJ whole genome shotgun (WGS) entry which is preliminary data.</text>
</comment>
<dbReference type="InterPro" id="IPR001199">
    <property type="entry name" value="Cyt_B5-like_heme/steroid-bd"/>
</dbReference>